<proteinExistence type="predicted"/>
<dbReference type="AlphaFoldDB" id="A0A1Q9DNE5"/>
<keyword evidence="1" id="KW-0175">Coiled coil</keyword>
<evidence type="ECO:0000313" key="4">
    <source>
        <dbReference type="Proteomes" id="UP000186817"/>
    </source>
</evidence>
<gene>
    <name evidence="3" type="ORF">AK812_SmicGene21040</name>
</gene>
<dbReference type="EMBL" id="LSRX01000458">
    <property type="protein sequence ID" value="OLP96696.1"/>
    <property type="molecule type" value="Genomic_DNA"/>
</dbReference>
<evidence type="ECO:0000256" key="1">
    <source>
        <dbReference type="SAM" id="Coils"/>
    </source>
</evidence>
<dbReference type="OrthoDB" id="10372109at2759"/>
<name>A0A1Q9DNE5_SYMMI</name>
<evidence type="ECO:0000256" key="2">
    <source>
        <dbReference type="SAM" id="MobiDB-lite"/>
    </source>
</evidence>
<reference evidence="3 4" key="1">
    <citation type="submission" date="2016-02" db="EMBL/GenBank/DDBJ databases">
        <title>Genome analysis of coral dinoflagellate symbionts highlights evolutionary adaptations to a symbiotic lifestyle.</title>
        <authorList>
            <person name="Aranda M."/>
            <person name="Li Y."/>
            <person name="Liew Y.J."/>
            <person name="Baumgarten S."/>
            <person name="Simakov O."/>
            <person name="Wilson M."/>
            <person name="Piel J."/>
            <person name="Ashoor H."/>
            <person name="Bougouffa S."/>
            <person name="Bajic V.B."/>
            <person name="Ryu T."/>
            <person name="Ravasi T."/>
            <person name="Bayer T."/>
            <person name="Micklem G."/>
            <person name="Kim H."/>
            <person name="Bhak J."/>
            <person name="Lajeunesse T.C."/>
            <person name="Voolstra C.R."/>
        </authorList>
    </citation>
    <scope>NUCLEOTIDE SEQUENCE [LARGE SCALE GENOMIC DNA]</scope>
    <source>
        <strain evidence="3 4">CCMP2467</strain>
    </source>
</reference>
<feature type="coiled-coil region" evidence="1">
    <location>
        <begin position="180"/>
        <end position="207"/>
    </location>
</feature>
<keyword evidence="4" id="KW-1185">Reference proteome</keyword>
<protein>
    <submittedName>
        <fullName evidence="3">Uncharacterized protein</fullName>
    </submittedName>
</protein>
<organism evidence="3 4">
    <name type="scientific">Symbiodinium microadriaticum</name>
    <name type="common">Dinoflagellate</name>
    <name type="synonym">Zooxanthella microadriatica</name>
    <dbReference type="NCBI Taxonomy" id="2951"/>
    <lineage>
        <taxon>Eukaryota</taxon>
        <taxon>Sar</taxon>
        <taxon>Alveolata</taxon>
        <taxon>Dinophyceae</taxon>
        <taxon>Suessiales</taxon>
        <taxon>Symbiodiniaceae</taxon>
        <taxon>Symbiodinium</taxon>
    </lineage>
</organism>
<dbReference type="Proteomes" id="UP000186817">
    <property type="component" value="Unassembled WGS sequence"/>
</dbReference>
<comment type="caution">
    <text evidence="3">The sequence shown here is derived from an EMBL/GenBank/DDBJ whole genome shotgun (WGS) entry which is preliminary data.</text>
</comment>
<sequence length="256" mass="27846">MNMQIVIANSLAAVEPDIVHQMRLLRLLVLAAFAACAVPRHSNFVAWKSGRCHRSNKPLTGCRAAVSESEGLQLHASRAVLHLSIVPQPAPASTGIAGPGLPPGVQSLSLLGRTIGGSFAIEWDDSPWGAYMEERKRLRRLVKTAAAASKPPPPARNQRQARRAEAQQGAPLKSMMPRRSALHREELEAARSNLQDLEEKEATLEDALEMPRSSARLAQAPQMPVRLDAAHQLVMALPGPFFRARDFLHDGLPVLA</sequence>
<accession>A0A1Q9DNE5</accession>
<evidence type="ECO:0000313" key="3">
    <source>
        <dbReference type="EMBL" id="OLP96696.1"/>
    </source>
</evidence>
<feature type="region of interest" description="Disordered" evidence="2">
    <location>
        <begin position="144"/>
        <end position="179"/>
    </location>
</feature>